<dbReference type="PANTHER" id="PTHR18968:SF13">
    <property type="entry name" value="ACETOLACTATE SYNTHASE CATALYTIC SUBUNIT, MITOCHONDRIAL"/>
    <property type="match status" value="1"/>
</dbReference>
<keyword evidence="2 3" id="KW-0786">Thiamine pyrophosphate</keyword>
<evidence type="ECO:0000313" key="8">
    <source>
        <dbReference type="Proteomes" id="UP000448943"/>
    </source>
</evidence>
<evidence type="ECO:0000256" key="1">
    <source>
        <dbReference type="ARBA" id="ARBA00007812"/>
    </source>
</evidence>
<dbReference type="OrthoDB" id="4494979at2"/>
<dbReference type="InterPro" id="IPR012000">
    <property type="entry name" value="Thiamin_PyroP_enz_cen_dom"/>
</dbReference>
<evidence type="ECO:0000259" key="5">
    <source>
        <dbReference type="Pfam" id="PF02775"/>
    </source>
</evidence>
<dbReference type="EMBL" id="SIJB01000030">
    <property type="protein sequence ID" value="NBI30253.1"/>
    <property type="molecule type" value="Genomic_DNA"/>
</dbReference>
<dbReference type="InterPro" id="IPR029035">
    <property type="entry name" value="DHS-like_NAD/FAD-binding_dom"/>
</dbReference>
<comment type="caution">
    <text evidence="7">The sequence shown here is derived from an EMBL/GenBank/DDBJ whole genome shotgun (WGS) entry which is preliminary data.</text>
</comment>
<dbReference type="GO" id="GO:0009097">
    <property type="term" value="P:isoleucine biosynthetic process"/>
    <property type="evidence" value="ECO:0007669"/>
    <property type="project" value="TreeGrafter"/>
</dbReference>
<dbReference type="GO" id="GO:0005948">
    <property type="term" value="C:acetolactate synthase complex"/>
    <property type="evidence" value="ECO:0007669"/>
    <property type="project" value="TreeGrafter"/>
</dbReference>
<dbReference type="GO" id="GO:0003984">
    <property type="term" value="F:acetolactate synthase activity"/>
    <property type="evidence" value="ECO:0007669"/>
    <property type="project" value="TreeGrafter"/>
</dbReference>
<organism evidence="7 8">
    <name type="scientific">Chengkuizengella marina</name>
    <dbReference type="NCBI Taxonomy" id="2507566"/>
    <lineage>
        <taxon>Bacteria</taxon>
        <taxon>Bacillati</taxon>
        <taxon>Bacillota</taxon>
        <taxon>Bacilli</taxon>
        <taxon>Bacillales</taxon>
        <taxon>Paenibacillaceae</taxon>
        <taxon>Chengkuizengella</taxon>
    </lineage>
</organism>
<dbReference type="CDD" id="cd07035">
    <property type="entry name" value="TPP_PYR_POX_like"/>
    <property type="match status" value="1"/>
</dbReference>
<dbReference type="Gene3D" id="3.40.50.970">
    <property type="match status" value="2"/>
</dbReference>
<dbReference type="Gene3D" id="3.40.50.1220">
    <property type="entry name" value="TPP-binding domain"/>
    <property type="match status" value="1"/>
</dbReference>
<feature type="domain" description="Thiamine pyrophosphate enzyme N-terminal TPP-binding" evidence="6">
    <location>
        <begin position="6"/>
        <end position="111"/>
    </location>
</feature>
<dbReference type="InterPro" id="IPR029061">
    <property type="entry name" value="THDP-binding"/>
</dbReference>
<dbReference type="RefSeq" id="WP_160647061.1">
    <property type="nucleotide sequence ID" value="NZ_SIJB01000030.1"/>
</dbReference>
<dbReference type="InterPro" id="IPR012001">
    <property type="entry name" value="Thiamin_PyroP_enz_TPP-bd_dom"/>
</dbReference>
<feature type="domain" description="Thiamine pyrophosphate enzyme central" evidence="4">
    <location>
        <begin position="190"/>
        <end position="325"/>
    </location>
</feature>
<comment type="similarity">
    <text evidence="1 3">Belongs to the TPP enzyme family.</text>
</comment>
<dbReference type="PANTHER" id="PTHR18968">
    <property type="entry name" value="THIAMINE PYROPHOSPHATE ENZYMES"/>
    <property type="match status" value="1"/>
</dbReference>
<dbReference type="Proteomes" id="UP000448943">
    <property type="component" value="Unassembled WGS sequence"/>
</dbReference>
<evidence type="ECO:0000256" key="2">
    <source>
        <dbReference type="ARBA" id="ARBA00023052"/>
    </source>
</evidence>
<dbReference type="GO" id="GO:0000287">
    <property type="term" value="F:magnesium ion binding"/>
    <property type="evidence" value="ECO:0007669"/>
    <property type="project" value="InterPro"/>
</dbReference>
<proteinExistence type="inferred from homology"/>
<dbReference type="GO" id="GO:0030976">
    <property type="term" value="F:thiamine pyrophosphate binding"/>
    <property type="evidence" value="ECO:0007669"/>
    <property type="project" value="InterPro"/>
</dbReference>
<feature type="domain" description="Thiamine pyrophosphate enzyme TPP-binding" evidence="5">
    <location>
        <begin position="408"/>
        <end position="552"/>
    </location>
</feature>
<dbReference type="Pfam" id="PF02775">
    <property type="entry name" value="TPP_enzyme_C"/>
    <property type="match status" value="1"/>
</dbReference>
<dbReference type="SUPFAM" id="SSF52518">
    <property type="entry name" value="Thiamin diphosphate-binding fold (THDP-binding)"/>
    <property type="match status" value="2"/>
</dbReference>
<dbReference type="AlphaFoldDB" id="A0A6N9Q6D7"/>
<evidence type="ECO:0000259" key="6">
    <source>
        <dbReference type="Pfam" id="PF02776"/>
    </source>
</evidence>
<evidence type="ECO:0000256" key="3">
    <source>
        <dbReference type="RuleBase" id="RU362132"/>
    </source>
</evidence>
<dbReference type="SUPFAM" id="SSF52467">
    <property type="entry name" value="DHS-like NAD/FAD-binding domain"/>
    <property type="match status" value="1"/>
</dbReference>
<protein>
    <submittedName>
        <fullName evidence="7">Thiamine pyrophosphate-binding protein</fullName>
    </submittedName>
</protein>
<keyword evidence="8" id="KW-1185">Reference proteome</keyword>
<name>A0A6N9Q6D7_9BACL</name>
<dbReference type="InterPro" id="IPR045229">
    <property type="entry name" value="TPP_enz"/>
</dbReference>
<dbReference type="GO" id="GO:0050660">
    <property type="term" value="F:flavin adenine dinucleotide binding"/>
    <property type="evidence" value="ECO:0007669"/>
    <property type="project" value="TreeGrafter"/>
</dbReference>
<evidence type="ECO:0000313" key="7">
    <source>
        <dbReference type="EMBL" id="NBI30253.1"/>
    </source>
</evidence>
<dbReference type="InterPro" id="IPR011766">
    <property type="entry name" value="TPP_enzyme_TPP-bd"/>
</dbReference>
<gene>
    <name evidence="7" type="ORF">ERL59_14990</name>
</gene>
<dbReference type="GO" id="GO:0009099">
    <property type="term" value="P:L-valine biosynthetic process"/>
    <property type="evidence" value="ECO:0007669"/>
    <property type="project" value="TreeGrafter"/>
</dbReference>
<accession>A0A6N9Q6D7</accession>
<reference evidence="7 8" key="1">
    <citation type="submission" date="2019-01" db="EMBL/GenBank/DDBJ databases">
        <title>Chengkuizengella sp. nov., isolated from deep-sea sediment of East Pacific Ocean.</title>
        <authorList>
            <person name="Yang J."/>
            <person name="Lai Q."/>
            <person name="Shao Z."/>
        </authorList>
    </citation>
    <scope>NUCLEOTIDE SEQUENCE [LARGE SCALE GENOMIC DNA]</scope>
    <source>
        <strain evidence="7 8">YPA3-1-1</strain>
    </source>
</reference>
<dbReference type="Pfam" id="PF02776">
    <property type="entry name" value="TPP_enzyme_N"/>
    <property type="match status" value="1"/>
</dbReference>
<evidence type="ECO:0000259" key="4">
    <source>
        <dbReference type="Pfam" id="PF00205"/>
    </source>
</evidence>
<dbReference type="CDD" id="cd00568">
    <property type="entry name" value="TPP_enzymes"/>
    <property type="match status" value="1"/>
</dbReference>
<sequence>MTLATSFLIDNLRKKGITHLFGIPGKAIVPIILEAENQGIRFVLCRHESGAGFAAAGYALRKKTLGVAIGTSGPGATNLLTSAAQARTYHAPVLFITGHPCMKDTGKAQGQDSTFFGTDVTKMFEPVTLFSARVERADLLQTYLTHAISTALEGAKGPVHLSIPLDVLNEKVIPFEFPKVEQTSYVSSHIDEVIPQIQLSQRPVILLGKGVHLSQAYEEIKLLVEIFQIPVMTTPGGKGAFPTNHPLSLGGFGLGGTSESDLYMLSGIDLLIVVGSKLSDMSLAGFTPDMLPKKVIHFDYDGMFIGRTIHTPTLCIRGDIKTNLKYILRNIPLLNETQSKVNTSLRTMVPLFPVQEVAATFEQKIVDNTHNIDEENHQSQGIFMTSKSAIKELQKYIPKKTVFFSDDGSHSFYAIKHLEFNDCSPFYFDDVFGAMGHSISYAIGAKLAGVDESIVCITGDGCFMMHGTEISVAVNENINVTYIVFNNGCLDMVNKGMLHHLGRTDGTVFKTPVHVKQLAESLGAKAFRCVNLQEIKTAIKAALEYSSCSVVELIVDPNEIPPTLKRG</sequence>
<dbReference type="Pfam" id="PF00205">
    <property type="entry name" value="TPP_enzyme_M"/>
    <property type="match status" value="1"/>
</dbReference>